<feature type="transmembrane region" description="Helical" evidence="6">
    <location>
        <begin position="262"/>
        <end position="285"/>
    </location>
</feature>
<dbReference type="AlphaFoldDB" id="A0AA35G850"/>
<feature type="transmembrane region" description="Helical" evidence="6">
    <location>
        <begin position="81"/>
        <end position="101"/>
    </location>
</feature>
<evidence type="ECO:0000256" key="1">
    <source>
        <dbReference type="ARBA" id="ARBA00004141"/>
    </source>
</evidence>
<accession>A0AA35G850</accession>
<evidence type="ECO:0000256" key="2">
    <source>
        <dbReference type="ARBA" id="ARBA00022448"/>
    </source>
</evidence>
<dbReference type="PANTHER" id="PTHR11101:SF80">
    <property type="entry name" value="PHOSPHATE TRANSPORTER"/>
    <property type="match status" value="1"/>
</dbReference>
<reference evidence="7" key="1">
    <citation type="submission" date="2022-03" db="EMBL/GenBank/DDBJ databases">
        <title>Complete genome sequence of Caldinitratiruptor microaerophilus.</title>
        <authorList>
            <person name="Mukaiyama R."/>
            <person name="Nishiyama T."/>
            <person name="Ueda K."/>
        </authorList>
    </citation>
    <scope>NUCLEOTIDE SEQUENCE</scope>
    <source>
        <strain evidence="7">JCM 16183</strain>
    </source>
</reference>
<dbReference type="GO" id="GO:0005315">
    <property type="term" value="F:phosphate transmembrane transporter activity"/>
    <property type="evidence" value="ECO:0007669"/>
    <property type="project" value="InterPro"/>
</dbReference>
<dbReference type="KEGG" id="cmic:caldi_00140"/>
<dbReference type="EMBL" id="AP025628">
    <property type="protein sequence ID" value="BDG58924.1"/>
    <property type="molecule type" value="Genomic_DNA"/>
</dbReference>
<dbReference type="GO" id="GO:0016020">
    <property type="term" value="C:membrane"/>
    <property type="evidence" value="ECO:0007669"/>
    <property type="project" value="UniProtKB-SubCell"/>
</dbReference>
<keyword evidence="5 6" id="KW-0472">Membrane</keyword>
<evidence type="ECO:0000313" key="7">
    <source>
        <dbReference type="EMBL" id="BDG58924.1"/>
    </source>
</evidence>
<keyword evidence="8" id="KW-1185">Reference proteome</keyword>
<dbReference type="Pfam" id="PF01384">
    <property type="entry name" value="PHO4"/>
    <property type="match status" value="2"/>
</dbReference>
<evidence type="ECO:0000256" key="4">
    <source>
        <dbReference type="ARBA" id="ARBA00022989"/>
    </source>
</evidence>
<evidence type="ECO:0000256" key="6">
    <source>
        <dbReference type="SAM" id="Phobius"/>
    </source>
</evidence>
<keyword evidence="2" id="KW-0813">Transport</keyword>
<dbReference type="GO" id="GO:0035435">
    <property type="term" value="P:phosphate ion transmembrane transport"/>
    <property type="evidence" value="ECO:0007669"/>
    <property type="project" value="TreeGrafter"/>
</dbReference>
<sequence>MPELTGTAVLILVAGFVFAFTNGWADAVRSISTAVSTRVWSPLQAVLLAGVANALGALFGSEVARVVGLSILPPGPDAPPVALAALFAGLLWVAVATASGFPVSSSHALLGGLVGAGLARSGWGVLATKGFKLVLAAAVLGPLGAGLGGWALLALLRALLGGQPVGLVHRWLRHLQVLSAAALCAGHGTSDGQKVMGVLALGLGAAPVLARSEVPAHVRLTVAIALGLGTAVGGWAVVRSLGVRVLHLDPPSGFATETSSAALLLLAAATGAPVSATHAVTGAILGVGAAGRTGIVRWGLAGPVLWVWAVTLPGAAAVGYALVRLQAVLP</sequence>
<feature type="transmembrane region" description="Helical" evidence="6">
    <location>
        <begin position="133"/>
        <end position="159"/>
    </location>
</feature>
<feature type="transmembrane region" description="Helical" evidence="6">
    <location>
        <begin position="305"/>
        <end position="323"/>
    </location>
</feature>
<protein>
    <submittedName>
        <fullName evidence="7">Inorganic phosphate transporter</fullName>
    </submittedName>
</protein>
<name>A0AA35G850_9FIRM</name>
<dbReference type="RefSeq" id="WP_264843050.1">
    <property type="nucleotide sequence ID" value="NZ_AP025628.1"/>
</dbReference>
<feature type="transmembrane region" description="Helical" evidence="6">
    <location>
        <begin position="43"/>
        <end position="60"/>
    </location>
</feature>
<organism evidence="7 8">
    <name type="scientific">Caldinitratiruptor microaerophilus</name>
    <dbReference type="NCBI Taxonomy" id="671077"/>
    <lineage>
        <taxon>Bacteria</taxon>
        <taxon>Bacillati</taxon>
        <taxon>Bacillota</taxon>
        <taxon>Clostridia</taxon>
        <taxon>Eubacteriales</taxon>
        <taxon>Symbiobacteriaceae</taxon>
        <taxon>Caldinitratiruptor</taxon>
    </lineage>
</organism>
<gene>
    <name evidence="7" type="ORF">caldi_00140</name>
</gene>
<evidence type="ECO:0000256" key="5">
    <source>
        <dbReference type="ARBA" id="ARBA00023136"/>
    </source>
</evidence>
<feature type="transmembrane region" description="Helical" evidence="6">
    <location>
        <begin position="218"/>
        <end position="241"/>
    </location>
</feature>
<comment type="subcellular location">
    <subcellularLocation>
        <location evidence="1">Membrane</location>
        <topology evidence="1">Multi-pass membrane protein</topology>
    </subcellularLocation>
</comment>
<evidence type="ECO:0000256" key="3">
    <source>
        <dbReference type="ARBA" id="ARBA00022692"/>
    </source>
</evidence>
<dbReference type="PANTHER" id="PTHR11101">
    <property type="entry name" value="PHOSPHATE TRANSPORTER"/>
    <property type="match status" value="1"/>
</dbReference>
<evidence type="ECO:0000313" key="8">
    <source>
        <dbReference type="Proteomes" id="UP001163687"/>
    </source>
</evidence>
<keyword evidence="4 6" id="KW-1133">Transmembrane helix</keyword>
<dbReference type="Proteomes" id="UP001163687">
    <property type="component" value="Chromosome"/>
</dbReference>
<dbReference type="InterPro" id="IPR001204">
    <property type="entry name" value="Phos_transporter"/>
</dbReference>
<proteinExistence type="predicted"/>
<keyword evidence="3 6" id="KW-0812">Transmembrane</keyword>